<evidence type="ECO:0000313" key="3">
    <source>
        <dbReference type="Proteomes" id="UP000830671"/>
    </source>
</evidence>
<dbReference type="RefSeq" id="XP_049151747.1">
    <property type="nucleotide sequence ID" value="XM_049294601.1"/>
</dbReference>
<dbReference type="EMBL" id="CP019480">
    <property type="protein sequence ID" value="UQC90146.1"/>
    <property type="molecule type" value="Genomic_DNA"/>
</dbReference>
<accession>A0A9Q8T8T8</accession>
<keyword evidence="3" id="KW-1185">Reference proteome</keyword>
<reference evidence="2" key="1">
    <citation type="journal article" date="2021" name="Mol. Plant Microbe Interact.">
        <title>Complete Genome Sequence of the Plant-Pathogenic Fungus Colletotrichum lupini.</title>
        <authorList>
            <person name="Baroncelli R."/>
            <person name="Pensec F."/>
            <person name="Da Lio D."/>
            <person name="Boufleur T."/>
            <person name="Vicente I."/>
            <person name="Sarrocco S."/>
            <person name="Picot A."/>
            <person name="Baraldi E."/>
            <person name="Sukno S."/>
            <person name="Thon M."/>
            <person name="Le Floch G."/>
        </authorList>
    </citation>
    <scope>NUCLEOTIDE SEQUENCE</scope>
    <source>
        <strain evidence="2">IMI 504893</strain>
    </source>
</reference>
<gene>
    <name evidence="2" type="ORF">CLUP02_15677</name>
</gene>
<sequence length="304" mass="34403">MTVTRHCSESVGDLGKAGKGRRTSPACRRLVKRQSVEALKNSFRLRYMNVFNESLKSQMLLQFCYTPIYCSKGLYCRSKTWLSSELDSSQADMLVHGLACRGGAVCSSKMPIAGPRQKTHQVTTLSKSVMSSHKISLCCGPSVQRTSMVLRCFRKSKRWKLHPKSSLRAALWPTAMSWLTRNNIPAFWADPHWQLAWCHRTHEYHIMQIAKRTPRNLISDPDTKRHQKAVDSVTGRIVGYARWILPASHAKSIGGAPAWPDAVVPFVSQEEEAEIQRVAVTAHWDPNEESDDLLVPIREAEDEF</sequence>
<organism evidence="2 3">
    <name type="scientific">Colletotrichum lupini</name>
    <dbReference type="NCBI Taxonomy" id="145971"/>
    <lineage>
        <taxon>Eukaryota</taxon>
        <taxon>Fungi</taxon>
        <taxon>Dikarya</taxon>
        <taxon>Ascomycota</taxon>
        <taxon>Pezizomycotina</taxon>
        <taxon>Sordariomycetes</taxon>
        <taxon>Hypocreomycetidae</taxon>
        <taxon>Glomerellales</taxon>
        <taxon>Glomerellaceae</taxon>
        <taxon>Colletotrichum</taxon>
        <taxon>Colletotrichum acutatum species complex</taxon>
    </lineage>
</organism>
<feature type="region of interest" description="Disordered" evidence="1">
    <location>
        <begin position="1"/>
        <end position="22"/>
    </location>
</feature>
<evidence type="ECO:0000256" key="1">
    <source>
        <dbReference type="SAM" id="MobiDB-lite"/>
    </source>
</evidence>
<dbReference type="KEGG" id="clup:CLUP02_15677"/>
<dbReference type="Proteomes" id="UP000830671">
    <property type="component" value="Chromosome 8"/>
</dbReference>
<name>A0A9Q8T8T8_9PEZI</name>
<protein>
    <submittedName>
        <fullName evidence="2">Acetyltransferase</fullName>
    </submittedName>
</protein>
<evidence type="ECO:0000313" key="2">
    <source>
        <dbReference type="EMBL" id="UQC90146.1"/>
    </source>
</evidence>
<dbReference type="GeneID" id="73349611"/>
<proteinExistence type="predicted"/>
<dbReference type="AlphaFoldDB" id="A0A9Q8T8T8"/>